<evidence type="ECO:0000259" key="2">
    <source>
        <dbReference type="SMART" id="SM00507"/>
    </source>
</evidence>
<feature type="domain" description="Nuclease associated modular" evidence="1">
    <location>
        <begin position="217"/>
        <end position="233"/>
    </location>
</feature>
<dbReference type="SMART" id="SM00507">
    <property type="entry name" value="HNHc"/>
    <property type="match status" value="1"/>
</dbReference>
<feature type="domain" description="Nuclease associated modular" evidence="1">
    <location>
        <begin position="154"/>
        <end position="170"/>
    </location>
</feature>
<evidence type="ECO:0000259" key="1">
    <source>
        <dbReference type="SMART" id="SM00496"/>
    </source>
</evidence>
<sequence>MGILSKQTQDPTISETILMDYQKVYTQLISHRKDNPLEKSKDLYTELHHILPRCLGGTDDEVNLVRLTAREHFIAHRLLAKMYPSVIDLRFAALKMARKRGSPFMNSRLFELYKAEHAEFMSKFISQRVVSPATRIKISNFMKGRFVGEKNGFFGRTHSQETKDKISLINKGKESPNPKGVPRSEKDRLAIREGVLRGDKHPMKDPEIARRHSEKMKGKRFTEEHKQKIAQANSSVWELTNPEGETLEHRGSLEKFCIKNNLSVGMLEASKNAGGKKCRMTPMCKSERAINTVGWSCVKK</sequence>
<evidence type="ECO:0008006" key="5">
    <source>
        <dbReference type="Google" id="ProtNLM"/>
    </source>
</evidence>
<reference evidence="3 4" key="1">
    <citation type="submission" date="2017-04" db="EMBL/GenBank/DDBJ databases">
        <title>Complete genome sequence and characterization of temperature-dependent bacteriophage phiA8-29 infecting Aeromonas.</title>
        <authorList>
            <person name="He Y."/>
            <person name="Yang H."/>
        </authorList>
    </citation>
    <scope>NUCLEOTIDE SEQUENCE [LARGE SCALE GENOMIC DNA]</scope>
</reference>
<protein>
    <recommendedName>
        <fullName evidence="5">Homing endonuclease</fullName>
    </recommendedName>
</protein>
<dbReference type="Proteomes" id="UP000221506">
    <property type="component" value="Segment"/>
</dbReference>
<evidence type="ECO:0000313" key="4">
    <source>
        <dbReference type="Proteomes" id="UP000221506"/>
    </source>
</evidence>
<dbReference type="SUPFAM" id="SSF64496">
    <property type="entry name" value="DNA-binding domain of intron-encoded endonucleases"/>
    <property type="match status" value="1"/>
</dbReference>
<name>A0A1W6DYE8_9CAUD</name>
<dbReference type="InterPro" id="IPR003615">
    <property type="entry name" value="HNH_nuc"/>
</dbReference>
<evidence type="ECO:0000313" key="3">
    <source>
        <dbReference type="EMBL" id="ARK07896.1"/>
    </source>
</evidence>
<dbReference type="SMART" id="SM00496">
    <property type="entry name" value="IENR2"/>
    <property type="match status" value="2"/>
</dbReference>
<keyword evidence="4" id="KW-1185">Reference proteome</keyword>
<dbReference type="EMBL" id="KY914485">
    <property type="protein sequence ID" value="ARK07896.1"/>
    <property type="molecule type" value="Genomic_DNA"/>
</dbReference>
<feature type="domain" description="HNH nuclease" evidence="2">
    <location>
        <begin position="19"/>
        <end position="73"/>
    </location>
</feature>
<dbReference type="GO" id="GO:0003677">
    <property type="term" value="F:DNA binding"/>
    <property type="evidence" value="ECO:0007669"/>
    <property type="project" value="InterPro"/>
</dbReference>
<proteinExistence type="predicted"/>
<dbReference type="Pfam" id="PF07460">
    <property type="entry name" value="NUMOD3"/>
    <property type="match status" value="1"/>
</dbReference>
<dbReference type="CDD" id="cd00085">
    <property type="entry name" value="HNHc"/>
    <property type="match status" value="1"/>
</dbReference>
<organism evidence="3 4">
    <name type="scientific">Aeromonas phage phiA8-29</name>
    <dbReference type="NCBI Taxonomy" id="1978922"/>
    <lineage>
        <taxon>Viruses</taxon>
        <taxon>Duplodnaviria</taxon>
        <taxon>Heunggongvirae</taxon>
        <taxon>Uroviricota</taxon>
        <taxon>Caudoviricetes</taxon>
        <taxon>Pantevenvirales</taxon>
        <taxon>Ackermannviridae</taxon>
        <taxon>Tedavirus</taxon>
        <taxon>Tedavirus A829</taxon>
    </lineage>
</organism>
<gene>
    <name evidence="3" type="ORF">phiA829_076</name>
</gene>
<accession>A0A1W6DYE8</accession>
<dbReference type="InterPro" id="IPR003611">
    <property type="entry name" value="NUMOD3"/>
</dbReference>